<dbReference type="SMART" id="SM00248">
    <property type="entry name" value="ANK"/>
    <property type="match status" value="4"/>
</dbReference>
<proteinExistence type="predicted"/>
<keyword evidence="2" id="KW-0472">Membrane</keyword>
<dbReference type="KEGG" id="gaw:V144x_05760"/>
<accession>A0A517VQ45</accession>
<name>A0A517VQ45_9PLAN</name>
<dbReference type="PANTHER" id="PTHR22677:SF4">
    <property type="entry name" value="USHER SYNDROME TYPE-1G PROTEIN-LIKE PROTEIN"/>
    <property type="match status" value="1"/>
</dbReference>
<dbReference type="EMBL" id="CP037920">
    <property type="protein sequence ID" value="QDT95137.1"/>
    <property type="molecule type" value="Genomic_DNA"/>
</dbReference>
<dbReference type="Proteomes" id="UP000318704">
    <property type="component" value="Chromosome"/>
</dbReference>
<feature type="repeat" description="ANK" evidence="1">
    <location>
        <begin position="199"/>
        <end position="231"/>
    </location>
</feature>
<keyword evidence="2" id="KW-1133">Transmembrane helix</keyword>
<evidence type="ECO:0000256" key="2">
    <source>
        <dbReference type="SAM" id="Phobius"/>
    </source>
</evidence>
<keyword evidence="2" id="KW-0812">Transmembrane</keyword>
<evidence type="ECO:0000313" key="3">
    <source>
        <dbReference type="EMBL" id="QDT95137.1"/>
    </source>
</evidence>
<feature type="repeat" description="ANK" evidence="1">
    <location>
        <begin position="134"/>
        <end position="166"/>
    </location>
</feature>
<sequence>MKSESRPERIATACCIISFFATGITVITMSVHTVVGRTWFNEWLTIAISGLLIPIGLFLGLIAMWRSQCSRLSVKAVITNILTLLILCLWYVWPTERSFLLAVRKGDIASARFALQTGMDVETLQLWGMGVKIPGHSSLTMAAENGDEEMVRLLLEWGADVNRANGHGDYPLYYAAWSGDLPTAQLLLQEGADPVALSGERSALHIAAMMGQLEVIDLLLDAGVPIDLADKQGITPLAAARISKNRAAIGYLLQKGHKTIFLLTHNDSFIYYRFYDLQN</sequence>
<feature type="transmembrane region" description="Helical" evidence="2">
    <location>
        <begin position="72"/>
        <end position="93"/>
    </location>
</feature>
<protein>
    <submittedName>
        <fullName evidence="3">Phosphocholine transferase AnkX</fullName>
        <ecNumber evidence="3">2.7.1.-</ecNumber>
    </submittedName>
</protein>
<reference evidence="3 4" key="1">
    <citation type="submission" date="2019-03" db="EMBL/GenBank/DDBJ databases">
        <title>Deep-cultivation of Planctomycetes and their phenomic and genomic characterization uncovers novel biology.</title>
        <authorList>
            <person name="Wiegand S."/>
            <person name="Jogler M."/>
            <person name="Boedeker C."/>
            <person name="Pinto D."/>
            <person name="Vollmers J."/>
            <person name="Rivas-Marin E."/>
            <person name="Kohn T."/>
            <person name="Peeters S.H."/>
            <person name="Heuer A."/>
            <person name="Rast P."/>
            <person name="Oberbeckmann S."/>
            <person name="Bunk B."/>
            <person name="Jeske O."/>
            <person name="Meyerdierks A."/>
            <person name="Storesund J.E."/>
            <person name="Kallscheuer N."/>
            <person name="Luecker S."/>
            <person name="Lage O.M."/>
            <person name="Pohl T."/>
            <person name="Merkel B.J."/>
            <person name="Hornburger P."/>
            <person name="Mueller R.-W."/>
            <person name="Bruemmer F."/>
            <person name="Labrenz M."/>
            <person name="Spormann A.M."/>
            <person name="Op den Camp H."/>
            <person name="Overmann J."/>
            <person name="Amann R."/>
            <person name="Jetten M.S.M."/>
            <person name="Mascher T."/>
            <person name="Medema M.H."/>
            <person name="Devos D.P."/>
            <person name="Kaster A.-K."/>
            <person name="Ovreas L."/>
            <person name="Rohde M."/>
            <person name="Galperin M.Y."/>
            <person name="Jogler C."/>
        </authorList>
    </citation>
    <scope>NUCLEOTIDE SEQUENCE [LARGE SCALE GENOMIC DNA]</scope>
    <source>
        <strain evidence="3 4">V144</strain>
    </source>
</reference>
<keyword evidence="3" id="KW-0808">Transferase</keyword>
<dbReference type="PROSITE" id="PS50088">
    <property type="entry name" value="ANK_REPEAT"/>
    <property type="match status" value="3"/>
</dbReference>
<dbReference type="SUPFAM" id="SSF48403">
    <property type="entry name" value="Ankyrin repeat"/>
    <property type="match status" value="1"/>
</dbReference>
<feature type="transmembrane region" description="Helical" evidence="2">
    <location>
        <begin position="12"/>
        <end position="31"/>
    </location>
</feature>
<evidence type="ECO:0000256" key="1">
    <source>
        <dbReference type="PROSITE-ProRule" id="PRU00023"/>
    </source>
</evidence>
<feature type="transmembrane region" description="Helical" evidence="2">
    <location>
        <begin position="43"/>
        <end position="65"/>
    </location>
</feature>
<gene>
    <name evidence="3" type="primary">ankX</name>
    <name evidence="3" type="ORF">V144x_05760</name>
</gene>
<dbReference type="RefSeq" id="WP_144981057.1">
    <property type="nucleotide sequence ID" value="NZ_CP037920.1"/>
</dbReference>
<dbReference type="InterPro" id="IPR039323">
    <property type="entry name" value="ANKRD_45/46/60"/>
</dbReference>
<dbReference type="InterPro" id="IPR002110">
    <property type="entry name" value="Ankyrin_rpt"/>
</dbReference>
<dbReference type="PANTHER" id="PTHR22677">
    <property type="entry name" value="ANKYRIN REPEAT DOMAIN-CONTAINING PROTEIN 60"/>
    <property type="match status" value="1"/>
</dbReference>
<dbReference type="EC" id="2.7.1.-" evidence="3"/>
<organism evidence="3 4">
    <name type="scientific">Gimesia aquarii</name>
    <dbReference type="NCBI Taxonomy" id="2527964"/>
    <lineage>
        <taxon>Bacteria</taxon>
        <taxon>Pseudomonadati</taxon>
        <taxon>Planctomycetota</taxon>
        <taxon>Planctomycetia</taxon>
        <taxon>Planctomycetales</taxon>
        <taxon>Planctomycetaceae</taxon>
        <taxon>Gimesia</taxon>
    </lineage>
</organism>
<keyword evidence="1" id="KW-0040">ANK repeat</keyword>
<dbReference type="Pfam" id="PF12796">
    <property type="entry name" value="Ank_2"/>
    <property type="match status" value="2"/>
</dbReference>
<evidence type="ECO:0000313" key="4">
    <source>
        <dbReference type="Proteomes" id="UP000318704"/>
    </source>
</evidence>
<dbReference type="InterPro" id="IPR036770">
    <property type="entry name" value="Ankyrin_rpt-contain_sf"/>
</dbReference>
<dbReference type="GO" id="GO:0016740">
    <property type="term" value="F:transferase activity"/>
    <property type="evidence" value="ECO:0007669"/>
    <property type="project" value="UniProtKB-KW"/>
</dbReference>
<dbReference type="PROSITE" id="PS50297">
    <property type="entry name" value="ANK_REP_REGION"/>
    <property type="match status" value="3"/>
</dbReference>
<dbReference type="Gene3D" id="1.25.40.20">
    <property type="entry name" value="Ankyrin repeat-containing domain"/>
    <property type="match status" value="1"/>
</dbReference>
<dbReference type="AlphaFoldDB" id="A0A517VQ45"/>
<feature type="repeat" description="ANK" evidence="1">
    <location>
        <begin position="167"/>
        <end position="199"/>
    </location>
</feature>